<dbReference type="EC" id="3.1.21.2" evidence="7"/>
<keyword evidence="6 7" id="KW-0234">DNA repair</keyword>
<dbReference type="GO" id="GO:0003677">
    <property type="term" value="F:DNA binding"/>
    <property type="evidence" value="ECO:0007669"/>
    <property type="project" value="InterPro"/>
</dbReference>
<keyword evidence="7" id="KW-0540">Nuclease</keyword>
<dbReference type="Proteomes" id="UP000580718">
    <property type="component" value="Unassembled WGS sequence"/>
</dbReference>
<dbReference type="HAMAP" id="MF_00152">
    <property type="entry name" value="Nfo"/>
    <property type="match status" value="1"/>
</dbReference>
<feature type="binding site" evidence="7">
    <location>
        <position position="236"/>
    </location>
    <ligand>
        <name>Zn(2+)</name>
        <dbReference type="ChEBI" id="CHEBI:29105"/>
        <label>3</label>
    </ligand>
</feature>
<keyword evidence="3 7" id="KW-0227">DNA damage</keyword>
<feature type="binding site" evidence="7">
    <location>
        <position position="223"/>
    </location>
    <ligand>
        <name>Zn(2+)</name>
        <dbReference type="ChEBI" id="CHEBI:29105"/>
        <label>2</label>
    </ligand>
</feature>
<evidence type="ECO:0000313" key="10">
    <source>
        <dbReference type="Proteomes" id="UP000580718"/>
    </source>
</evidence>
<comment type="function">
    <text evidence="7">Endonuclease IV plays a role in DNA repair. It cleaves phosphodiester bonds at apurinic or apyrimidinic (AP) sites, generating a 3'-hydroxyl group and a 5'-terminal sugar phosphate.</text>
</comment>
<dbReference type="RefSeq" id="WP_258372795.1">
    <property type="nucleotide sequence ID" value="NZ_JACIBU010000001.1"/>
</dbReference>
<protein>
    <recommendedName>
        <fullName evidence="7">Probable endonuclease 4</fullName>
        <ecNumber evidence="7">3.1.21.2</ecNumber>
    </recommendedName>
    <alternativeName>
        <fullName evidence="7">Endodeoxyribonuclease IV</fullName>
    </alternativeName>
    <alternativeName>
        <fullName evidence="7">Endonuclease IV</fullName>
    </alternativeName>
</protein>
<dbReference type="AlphaFoldDB" id="A0A839XYL5"/>
<dbReference type="GO" id="GO:0008081">
    <property type="term" value="F:phosphoric diester hydrolase activity"/>
    <property type="evidence" value="ECO:0007669"/>
    <property type="project" value="TreeGrafter"/>
</dbReference>
<reference evidence="9 10" key="1">
    <citation type="submission" date="2020-08" db="EMBL/GenBank/DDBJ databases">
        <title>Sequencing the genomes of 1000 actinobacteria strains.</title>
        <authorList>
            <person name="Klenk H.-P."/>
        </authorList>
    </citation>
    <scope>NUCLEOTIDE SEQUENCE [LARGE SCALE GENOMIC DNA]</scope>
    <source>
        <strain evidence="9 10">DSM 16678</strain>
    </source>
</reference>
<dbReference type="GO" id="GO:0008270">
    <property type="term" value="F:zinc ion binding"/>
    <property type="evidence" value="ECO:0007669"/>
    <property type="project" value="UniProtKB-UniRule"/>
</dbReference>
<feature type="binding site" evidence="7">
    <location>
        <position position="238"/>
    </location>
    <ligand>
        <name>Zn(2+)</name>
        <dbReference type="ChEBI" id="CHEBI:29105"/>
        <label>3</label>
    </ligand>
</feature>
<gene>
    <name evidence="7" type="primary">nfo</name>
    <name evidence="9" type="ORF">FHX36_001400</name>
</gene>
<evidence type="ECO:0000256" key="5">
    <source>
        <dbReference type="ARBA" id="ARBA00022833"/>
    </source>
</evidence>
<comment type="cofactor">
    <cofactor evidence="7">
        <name>Zn(2+)</name>
        <dbReference type="ChEBI" id="CHEBI:29105"/>
    </cofactor>
    <text evidence="7">Binds 3 Zn(2+) ions.</text>
</comment>
<sequence>MTALGSSVPPIGAHVQIKGGLAKGGLAYTDAVGARAVQVFVGNPRGWKPSAGDPAQDTAFTAGCAERGVPSFIHTPFLVNVGSPSEATVDQSVATIRHNLLRGAQLGVQGVVVHAGSAVGEDRYEAALGQLHERLLPLLEELPEGGPRLLVEPTAGGGRSLAATVEDLGPYLAALEHHPAVGVCFDTCHAWAAGHDFSVPGGMTATLDALVATVGAGRLGLVHANDSLDACGSTRDRHTTIGAGSIGAAPFAELLAHPEVAGVPVVVETPSEDDGHARDIALLCALRDGALLPA</sequence>
<feature type="binding site" evidence="7">
    <location>
        <position position="189"/>
    </location>
    <ligand>
        <name>Zn(2+)</name>
        <dbReference type="ChEBI" id="CHEBI:29105"/>
        <label>3</label>
    </ligand>
</feature>
<dbReference type="InterPro" id="IPR001719">
    <property type="entry name" value="AP_endonuc_2"/>
</dbReference>
<feature type="binding site" evidence="7">
    <location>
        <position position="186"/>
    </location>
    <ligand>
        <name>Zn(2+)</name>
        <dbReference type="ChEBI" id="CHEBI:29105"/>
        <label>2</label>
    </ligand>
</feature>
<dbReference type="EMBL" id="JACIBU010000001">
    <property type="protein sequence ID" value="MBB3675665.1"/>
    <property type="molecule type" value="Genomic_DNA"/>
</dbReference>
<dbReference type="PANTHER" id="PTHR21445:SF0">
    <property type="entry name" value="APURINIC-APYRIMIDINIC ENDONUCLEASE"/>
    <property type="match status" value="1"/>
</dbReference>
<keyword evidence="5 7" id="KW-0862">Zinc</keyword>
<comment type="catalytic activity">
    <reaction evidence="7">
        <text>Endonucleolytic cleavage to 5'-phosphooligonucleotide end-products.</text>
        <dbReference type="EC" id="3.1.21.2"/>
    </reaction>
</comment>
<organism evidence="9 10">
    <name type="scientific">Modestobacter versicolor</name>
    <dbReference type="NCBI Taxonomy" id="429133"/>
    <lineage>
        <taxon>Bacteria</taxon>
        <taxon>Bacillati</taxon>
        <taxon>Actinomycetota</taxon>
        <taxon>Actinomycetes</taxon>
        <taxon>Geodermatophilales</taxon>
        <taxon>Geodermatophilaceae</taxon>
        <taxon>Modestobacter</taxon>
    </lineage>
</organism>
<dbReference type="PROSITE" id="PS00731">
    <property type="entry name" value="AP_NUCLEASE_F2_3"/>
    <property type="match status" value="1"/>
</dbReference>
<evidence type="ECO:0000256" key="3">
    <source>
        <dbReference type="ARBA" id="ARBA00022763"/>
    </source>
</evidence>
<keyword evidence="2 7" id="KW-0479">Metal-binding</keyword>
<feature type="binding site" evidence="7">
    <location>
        <position position="74"/>
    </location>
    <ligand>
        <name>Zn(2+)</name>
        <dbReference type="ChEBI" id="CHEBI:29105"/>
        <label>1</label>
    </ligand>
</feature>
<name>A0A839XYL5_9ACTN</name>
<accession>A0A839XYL5</accession>
<proteinExistence type="inferred from homology"/>
<dbReference type="CDD" id="cd00019">
    <property type="entry name" value="AP2Ec"/>
    <property type="match status" value="1"/>
</dbReference>
<feature type="binding site" evidence="7">
    <location>
        <position position="152"/>
    </location>
    <ligand>
        <name>Zn(2+)</name>
        <dbReference type="ChEBI" id="CHEBI:29105"/>
        <label>1</label>
    </ligand>
</feature>
<comment type="similarity">
    <text evidence="1 7">Belongs to the AP endonuclease 2 family.</text>
</comment>
<keyword evidence="7" id="KW-0255">Endonuclease</keyword>
<dbReference type="InterPro" id="IPR036237">
    <property type="entry name" value="Xyl_isomerase-like_sf"/>
</dbReference>
<dbReference type="PANTHER" id="PTHR21445">
    <property type="entry name" value="ENDONUCLEASE IV ENDODEOXYRIBONUCLEASE IV"/>
    <property type="match status" value="1"/>
</dbReference>
<dbReference type="PROSITE" id="PS00730">
    <property type="entry name" value="AP_NUCLEASE_F2_2"/>
    <property type="match status" value="1"/>
</dbReference>
<evidence type="ECO:0000256" key="4">
    <source>
        <dbReference type="ARBA" id="ARBA00022801"/>
    </source>
</evidence>
<feature type="binding site" evidence="7">
    <location>
        <position position="114"/>
    </location>
    <ligand>
        <name>Zn(2+)</name>
        <dbReference type="ChEBI" id="CHEBI:29105"/>
        <label>1</label>
    </ligand>
</feature>
<dbReference type="Gene3D" id="3.20.20.150">
    <property type="entry name" value="Divalent-metal-dependent TIM barrel enzymes"/>
    <property type="match status" value="1"/>
</dbReference>
<evidence type="ECO:0000256" key="2">
    <source>
        <dbReference type="ARBA" id="ARBA00022723"/>
    </source>
</evidence>
<dbReference type="NCBIfam" id="TIGR00587">
    <property type="entry name" value="nfo"/>
    <property type="match status" value="1"/>
</dbReference>
<feature type="binding site" evidence="7">
    <location>
        <position position="152"/>
    </location>
    <ligand>
        <name>Zn(2+)</name>
        <dbReference type="ChEBI" id="CHEBI:29105"/>
        <label>2</label>
    </ligand>
</feature>
<evidence type="ECO:0000256" key="1">
    <source>
        <dbReference type="ARBA" id="ARBA00005340"/>
    </source>
</evidence>
<evidence type="ECO:0000313" key="9">
    <source>
        <dbReference type="EMBL" id="MBB3675665.1"/>
    </source>
</evidence>
<keyword evidence="4 7" id="KW-0378">Hydrolase</keyword>
<dbReference type="GO" id="GO:0006284">
    <property type="term" value="P:base-excision repair"/>
    <property type="evidence" value="ECO:0007669"/>
    <property type="project" value="TreeGrafter"/>
</dbReference>
<evidence type="ECO:0000259" key="8">
    <source>
        <dbReference type="Pfam" id="PF01261"/>
    </source>
</evidence>
<evidence type="ECO:0000256" key="6">
    <source>
        <dbReference type="ARBA" id="ARBA00023204"/>
    </source>
</evidence>
<feature type="binding site" evidence="7">
    <location>
        <position position="268"/>
    </location>
    <ligand>
        <name>Zn(2+)</name>
        <dbReference type="ChEBI" id="CHEBI:29105"/>
        <label>2</label>
    </ligand>
</feature>
<dbReference type="PROSITE" id="PS51432">
    <property type="entry name" value="AP_NUCLEASE_F2_4"/>
    <property type="match status" value="1"/>
</dbReference>
<dbReference type="GO" id="GO:0008833">
    <property type="term" value="F:deoxyribonuclease IV (phage-T4-induced) activity"/>
    <property type="evidence" value="ECO:0007669"/>
    <property type="project" value="UniProtKB-UniRule"/>
</dbReference>
<dbReference type="SMART" id="SM00518">
    <property type="entry name" value="AP2Ec"/>
    <property type="match status" value="1"/>
</dbReference>
<dbReference type="SUPFAM" id="SSF51658">
    <property type="entry name" value="Xylose isomerase-like"/>
    <property type="match status" value="1"/>
</dbReference>
<feature type="domain" description="Xylose isomerase-like TIM barrel" evidence="8">
    <location>
        <begin position="30"/>
        <end position="283"/>
    </location>
</feature>
<comment type="caution">
    <text evidence="9">The sequence shown here is derived from an EMBL/GenBank/DDBJ whole genome shotgun (WGS) entry which is preliminary data.</text>
</comment>
<dbReference type="InterPro" id="IPR018246">
    <property type="entry name" value="AP_endonuc_F2_Zn_BS"/>
</dbReference>
<dbReference type="InterPro" id="IPR013022">
    <property type="entry name" value="Xyl_isomerase-like_TIM-brl"/>
</dbReference>
<dbReference type="GO" id="GO:0003906">
    <property type="term" value="F:DNA-(apurinic or apyrimidinic site) endonuclease activity"/>
    <property type="evidence" value="ECO:0007669"/>
    <property type="project" value="TreeGrafter"/>
</dbReference>
<evidence type="ECO:0000256" key="7">
    <source>
        <dbReference type="HAMAP-Rule" id="MF_00152"/>
    </source>
</evidence>
<dbReference type="Pfam" id="PF01261">
    <property type="entry name" value="AP_endonuc_2"/>
    <property type="match status" value="1"/>
</dbReference>